<name>A0A8S3ZS82_9EUPU</name>
<protein>
    <submittedName>
        <fullName evidence="1">Uncharacterized protein</fullName>
    </submittedName>
</protein>
<dbReference type="OrthoDB" id="419198at2759"/>
<comment type="caution">
    <text evidence="1">The sequence shown here is derived from an EMBL/GenBank/DDBJ whole genome shotgun (WGS) entry which is preliminary data.</text>
</comment>
<evidence type="ECO:0000313" key="1">
    <source>
        <dbReference type="EMBL" id="CAG5132357.1"/>
    </source>
</evidence>
<organism evidence="1 2">
    <name type="scientific">Candidula unifasciata</name>
    <dbReference type="NCBI Taxonomy" id="100452"/>
    <lineage>
        <taxon>Eukaryota</taxon>
        <taxon>Metazoa</taxon>
        <taxon>Spiralia</taxon>
        <taxon>Lophotrochozoa</taxon>
        <taxon>Mollusca</taxon>
        <taxon>Gastropoda</taxon>
        <taxon>Heterobranchia</taxon>
        <taxon>Euthyneura</taxon>
        <taxon>Panpulmonata</taxon>
        <taxon>Eupulmonata</taxon>
        <taxon>Stylommatophora</taxon>
        <taxon>Helicina</taxon>
        <taxon>Helicoidea</taxon>
        <taxon>Geomitridae</taxon>
        <taxon>Candidula</taxon>
    </lineage>
</organism>
<feature type="non-terminal residue" evidence="1">
    <location>
        <position position="1"/>
    </location>
</feature>
<keyword evidence="2" id="KW-1185">Reference proteome</keyword>
<proteinExistence type="predicted"/>
<dbReference type="Proteomes" id="UP000678393">
    <property type="component" value="Unassembled WGS sequence"/>
</dbReference>
<sequence length="223" mass="25245">RIEDSYTLPLPYPTYASHCLCVNVSPPPPPLPPLSPILLYPFRNRGLFHNELTQQDLELLSGAMHTFHMAMNNASIPYFMFEVTGLYKFYDTSGHSAETVPWKTPFLDVSFYAENSTHLWDIVFTRLLVYNKSDIFPLVDRPFLGQLYPAPRDPLRILQVNYNLDHCSTGCQVKTVACSSLLGVLPFVQHVRGPAGAWCEEVLTFRGQVLSTFVRNSTNITVC</sequence>
<dbReference type="EMBL" id="CAJHNH020005296">
    <property type="protein sequence ID" value="CAG5132357.1"/>
    <property type="molecule type" value="Genomic_DNA"/>
</dbReference>
<accession>A0A8S3ZS82</accession>
<evidence type="ECO:0000313" key="2">
    <source>
        <dbReference type="Proteomes" id="UP000678393"/>
    </source>
</evidence>
<gene>
    <name evidence="1" type="ORF">CUNI_LOCUS17915</name>
</gene>
<reference evidence="1" key="1">
    <citation type="submission" date="2021-04" db="EMBL/GenBank/DDBJ databases">
        <authorList>
            <consortium name="Molecular Ecology Group"/>
        </authorList>
    </citation>
    <scope>NUCLEOTIDE SEQUENCE</scope>
</reference>
<dbReference type="AlphaFoldDB" id="A0A8S3ZS82"/>